<gene>
    <name evidence="1" type="ORF">BGZ96_003661</name>
</gene>
<keyword evidence="2" id="KW-1185">Reference proteome</keyword>
<evidence type="ECO:0000313" key="1">
    <source>
        <dbReference type="EMBL" id="KAG0292811.1"/>
    </source>
</evidence>
<protein>
    <submittedName>
        <fullName evidence="1">Uncharacterized protein</fullName>
    </submittedName>
</protein>
<name>A0ABQ7K7F2_9FUNG</name>
<evidence type="ECO:0000313" key="2">
    <source>
        <dbReference type="Proteomes" id="UP001194696"/>
    </source>
</evidence>
<sequence length="161" mass="18603">MMVHYMRELAVRQIGNDKKISKYILLVVSSELTLEQTMAVQQTIEAEDKEIKPGQNPRLEIIRTLGHHVMVPKAYELENDLIYGAGGVREPDVRTLVLVSLEETFFGVDVLGIDSVYEKLARVDRRGEKYRFDEESADRVVMERLVEEFFLKDTEESLARK</sequence>
<accession>A0ABQ7K7F2</accession>
<reference evidence="1 2" key="1">
    <citation type="journal article" date="2020" name="Fungal Divers.">
        <title>Resolving the Mortierellaceae phylogeny through synthesis of multi-gene phylogenetics and phylogenomics.</title>
        <authorList>
            <person name="Vandepol N."/>
            <person name="Liber J."/>
            <person name="Desiro A."/>
            <person name="Na H."/>
            <person name="Kennedy M."/>
            <person name="Barry K."/>
            <person name="Grigoriev I.V."/>
            <person name="Miller A.N."/>
            <person name="O'Donnell K."/>
            <person name="Stajich J.E."/>
            <person name="Bonito G."/>
        </authorList>
    </citation>
    <scope>NUCLEOTIDE SEQUENCE [LARGE SCALE GENOMIC DNA]</scope>
    <source>
        <strain evidence="1 2">AD045</strain>
    </source>
</reference>
<dbReference type="EMBL" id="JAAAIM010000180">
    <property type="protein sequence ID" value="KAG0292811.1"/>
    <property type="molecule type" value="Genomic_DNA"/>
</dbReference>
<dbReference type="Proteomes" id="UP001194696">
    <property type="component" value="Unassembled WGS sequence"/>
</dbReference>
<comment type="caution">
    <text evidence="1">The sequence shown here is derived from an EMBL/GenBank/DDBJ whole genome shotgun (WGS) entry which is preliminary data.</text>
</comment>
<proteinExistence type="predicted"/>
<organism evidence="1 2">
    <name type="scientific">Linnemannia gamsii</name>
    <dbReference type="NCBI Taxonomy" id="64522"/>
    <lineage>
        <taxon>Eukaryota</taxon>
        <taxon>Fungi</taxon>
        <taxon>Fungi incertae sedis</taxon>
        <taxon>Mucoromycota</taxon>
        <taxon>Mortierellomycotina</taxon>
        <taxon>Mortierellomycetes</taxon>
        <taxon>Mortierellales</taxon>
        <taxon>Mortierellaceae</taxon>
        <taxon>Linnemannia</taxon>
    </lineage>
</organism>